<feature type="domain" description="AB hydrolase-1" evidence="1">
    <location>
        <begin position="80"/>
        <end position="315"/>
    </location>
</feature>
<accession>A0A849L2Q7</accession>
<dbReference type="EMBL" id="JABFBC010000001">
    <property type="protein sequence ID" value="NNU80520.1"/>
    <property type="molecule type" value="Genomic_DNA"/>
</dbReference>
<organism evidence="2 3">
    <name type="scientific">Halovulum dunhuangense</name>
    <dbReference type="NCBI Taxonomy" id="1505036"/>
    <lineage>
        <taxon>Bacteria</taxon>
        <taxon>Pseudomonadati</taxon>
        <taxon>Pseudomonadota</taxon>
        <taxon>Alphaproteobacteria</taxon>
        <taxon>Rhodobacterales</taxon>
        <taxon>Paracoccaceae</taxon>
        <taxon>Halovulum</taxon>
    </lineage>
</organism>
<gene>
    <name evidence="2" type="ORF">HMH01_08710</name>
</gene>
<name>A0A849L2Q7_9RHOB</name>
<dbReference type="PRINTS" id="PR00111">
    <property type="entry name" value="ABHYDROLASE"/>
</dbReference>
<dbReference type="RefSeq" id="WP_171324351.1">
    <property type="nucleotide sequence ID" value="NZ_JABFBC010000001.1"/>
</dbReference>
<dbReference type="InterPro" id="IPR000073">
    <property type="entry name" value="AB_hydrolase_1"/>
</dbReference>
<dbReference type="GO" id="GO:0016787">
    <property type="term" value="F:hydrolase activity"/>
    <property type="evidence" value="ECO:0007669"/>
    <property type="project" value="UniProtKB-KW"/>
</dbReference>
<comment type="caution">
    <text evidence="2">The sequence shown here is derived from an EMBL/GenBank/DDBJ whole genome shotgun (WGS) entry which is preliminary data.</text>
</comment>
<dbReference type="Pfam" id="PF00561">
    <property type="entry name" value="Abhydrolase_1"/>
    <property type="match status" value="1"/>
</dbReference>
<dbReference type="Gene3D" id="3.40.50.1820">
    <property type="entry name" value="alpha/beta hydrolase"/>
    <property type="match status" value="1"/>
</dbReference>
<protein>
    <submittedName>
        <fullName evidence="2">Alpha/beta hydrolase</fullName>
    </submittedName>
</protein>
<proteinExistence type="predicted"/>
<dbReference type="Proteomes" id="UP000572377">
    <property type="component" value="Unassembled WGS sequence"/>
</dbReference>
<reference evidence="2 3" key="1">
    <citation type="submission" date="2020-05" db="EMBL/GenBank/DDBJ databases">
        <title>Gimesia benthica sp. nov., a novel planctomycete isolated from a deep-sea water sample of the Northwest Indian Ocean.</title>
        <authorList>
            <person name="Wang J."/>
            <person name="Ruan C."/>
            <person name="Song L."/>
            <person name="Zhu Y."/>
            <person name="Li A."/>
            <person name="Zheng X."/>
            <person name="Wang L."/>
            <person name="Lu Z."/>
            <person name="Huang Y."/>
            <person name="Du W."/>
            <person name="Zhou Y."/>
            <person name="Huang L."/>
            <person name="Dai X."/>
        </authorList>
    </citation>
    <scope>NUCLEOTIDE SEQUENCE [LARGE SCALE GENOMIC DNA]</scope>
    <source>
        <strain evidence="2 3">YYQ-30</strain>
    </source>
</reference>
<keyword evidence="2" id="KW-0378">Hydrolase</keyword>
<evidence type="ECO:0000259" key="1">
    <source>
        <dbReference type="Pfam" id="PF00561"/>
    </source>
</evidence>
<evidence type="ECO:0000313" key="2">
    <source>
        <dbReference type="EMBL" id="NNU80520.1"/>
    </source>
</evidence>
<sequence length="331" mass="34846">MRYIRPRPSTSEKSDRPDPRRRALVLGASAVGLAGLAGCAASTESDLTQAATRPSGDFITVEGTRLHYQIAGRGPKAVAIHGASGNLRDWTIGPAQALGRQNTLLMFDRPGLGFSERPARDGDDPFVQARLMRQAAAQLGFGEAIVMGHSYGGSVALAWAIDAPDRVPGLVLISAPSQVWPGGVGVMYGLAGNPVTGPLVSRILPALASDSLVRGALDRIFAPQRPPEGYAENVGADLALRPATVRANAADVGNLKGHLRRMVPRYDRLSMPIEVIHGDTDGIVPADIHAIPFARAIPQARLTLLEGVGHMPHHVATPVVAQALSRLNAAI</sequence>
<keyword evidence="3" id="KW-1185">Reference proteome</keyword>
<evidence type="ECO:0000313" key="3">
    <source>
        <dbReference type="Proteomes" id="UP000572377"/>
    </source>
</evidence>
<dbReference type="AlphaFoldDB" id="A0A849L2Q7"/>
<dbReference type="PANTHER" id="PTHR43689:SF8">
    <property type="entry name" value="ALPHA_BETA-HYDROLASES SUPERFAMILY PROTEIN"/>
    <property type="match status" value="1"/>
</dbReference>
<dbReference type="SUPFAM" id="SSF53474">
    <property type="entry name" value="alpha/beta-Hydrolases"/>
    <property type="match status" value="1"/>
</dbReference>
<dbReference type="InterPro" id="IPR029058">
    <property type="entry name" value="AB_hydrolase_fold"/>
</dbReference>
<dbReference type="PANTHER" id="PTHR43689">
    <property type="entry name" value="HYDROLASE"/>
    <property type="match status" value="1"/>
</dbReference>